<dbReference type="PANTHER" id="PTHR10173">
    <property type="entry name" value="METHIONINE SULFOXIDE REDUCTASE"/>
    <property type="match status" value="1"/>
</dbReference>
<dbReference type="NCBIfam" id="TIGR00357">
    <property type="entry name" value="peptide-methionine (R)-S-oxide reductase MsrB"/>
    <property type="match status" value="1"/>
</dbReference>
<evidence type="ECO:0000313" key="9">
    <source>
        <dbReference type="EMBL" id="SHH75100.1"/>
    </source>
</evidence>
<evidence type="ECO:0000259" key="8">
    <source>
        <dbReference type="PROSITE" id="PS51790"/>
    </source>
</evidence>
<comment type="similarity">
    <text evidence="2">Belongs to the MsrB Met sulfoxide reductase family.</text>
</comment>
<feature type="domain" description="MsrB" evidence="8">
    <location>
        <begin position="26"/>
        <end position="146"/>
    </location>
</feature>
<gene>
    <name evidence="9" type="ORF">SAMN05444281_1832</name>
</gene>
<accession>A0A1M5VIS7</accession>
<dbReference type="RefSeq" id="WP_073120718.1">
    <property type="nucleotide sequence ID" value="NZ_BMEN01000003.1"/>
</dbReference>
<organism evidence="9 10">
    <name type="scientific">Wenyingzhuangia marina</name>
    <dbReference type="NCBI Taxonomy" id="1195760"/>
    <lineage>
        <taxon>Bacteria</taxon>
        <taxon>Pseudomonadati</taxon>
        <taxon>Bacteroidota</taxon>
        <taxon>Flavobacteriia</taxon>
        <taxon>Flavobacteriales</taxon>
        <taxon>Flavobacteriaceae</taxon>
        <taxon>Wenyingzhuangia</taxon>
    </lineage>
</organism>
<dbReference type="STRING" id="1195760.SAMN05444281_1832"/>
<dbReference type="GO" id="GO:0006979">
    <property type="term" value="P:response to oxidative stress"/>
    <property type="evidence" value="ECO:0007669"/>
    <property type="project" value="InterPro"/>
</dbReference>
<evidence type="ECO:0000256" key="2">
    <source>
        <dbReference type="ARBA" id="ARBA00007174"/>
    </source>
</evidence>
<evidence type="ECO:0000256" key="7">
    <source>
        <dbReference type="ARBA" id="ARBA00048488"/>
    </source>
</evidence>
<dbReference type="InterPro" id="IPR002579">
    <property type="entry name" value="Met_Sox_Rdtase_MsrB_dom"/>
</dbReference>
<evidence type="ECO:0000256" key="6">
    <source>
        <dbReference type="ARBA" id="ARBA00023002"/>
    </source>
</evidence>
<comment type="cofactor">
    <cofactor evidence="1">
        <name>Zn(2+)</name>
        <dbReference type="ChEBI" id="CHEBI:29105"/>
    </cofactor>
</comment>
<dbReference type="SUPFAM" id="SSF51316">
    <property type="entry name" value="Mss4-like"/>
    <property type="match status" value="1"/>
</dbReference>
<comment type="catalytic activity">
    <reaction evidence="7">
        <text>L-methionyl-[protein] + [thioredoxin]-disulfide + H2O = L-methionyl-(R)-S-oxide-[protein] + [thioredoxin]-dithiol</text>
        <dbReference type="Rhea" id="RHEA:24164"/>
        <dbReference type="Rhea" id="RHEA-COMP:10698"/>
        <dbReference type="Rhea" id="RHEA-COMP:10700"/>
        <dbReference type="Rhea" id="RHEA-COMP:12313"/>
        <dbReference type="Rhea" id="RHEA-COMP:12314"/>
        <dbReference type="ChEBI" id="CHEBI:15377"/>
        <dbReference type="ChEBI" id="CHEBI:16044"/>
        <dbReference type="ChEBI" id="CHEBI:29950"/>
        <dbReference type="ChEBI" id="CHEBI:45764"/>
        <dbReference type="ChEBI" id="CHEBI:50058"/>
        <dbReference type="EC" id="1.8.4.12"/>
    </reaction>
</comment>
<evidence type="ECO:0000313" key="10">
    <source>
        <dbReference type="Proteomes" id="UP000184109"/>
    </source>
</evidence>
<dbReference type="EMBL" id="FQXQ01000003">
    <property type="protein sequence ID" value="SHH75100.1"/>
    <property type="molecule type" value="Genomic_DNA"/>
</dbReference>
<evidence type="ECO:0000256" key="3">
    <source>
        <dbReference type="ARBA" id="ARBA00012499"/>
    </source>
</evidence>
<dbReference type="InterPro" id="IPR028427">
    <property type="entry name" value="Met_Sox_Rdtase_MsrB"/>
</dbReference>
<dbReference type="Proteomes" id="UP000184109">
    <property type="component" value="Unassembled WGS sequence"/>
</dbReference>
<dbReference type="GO" id="GO:0033743">
    <property type="term" value="F:peptide-methionine (R)-S-oxide reductase activity"/>
    <property type="evidence" value="ECO:0007669"/>
    <property type="project" value="UniProtKB-EC"/>
</dbReference>
<name>A0A1M5VIS7_9FLAO</name>
<keyword evidence="5" id="KW-0862">Zinc</keyword>
<dbReference type="GO" id="GO:0046872">
    <property type="term" value="F:metal ion binding"/>
    <property type="evidence" value="ECO:0007669"/>
    <property type="project" value="UniProtKB-KW"/>
</dbReference>
<dbReference type="PANTHER" id="PTHR10173:SF52">
    <property type="entry name" value="METHIONINE-R-SULFOXIDE REDUCTASE B1"/>
    <property type="match status" value="1"/>
</dbReference>
<dbReference type="AlphaFoldDB" id="A0A1M5VIS7"/>
<dbReference type="GO" id="GO:0030091">
    <property type="term" value="P:protein repair"/>
    <property type="evidence" value="ECO:0007669"/>
    <property type="project" value="InterPro"/>
</dbReference>
<protein>
    <recommendedName>
        <fullName evidence="3">peptide-methionine (R)-S-oxide reductase</fullName>
        <ecNumber evidence="3">1.8.4.12</ecNumber>
    </recommendedName>
</protein>
<keyword evidence="10" id="KW-1185">Reference proteome</keyword>
<dbReference type="EC" id="1.8.4.12" evidence="3"/>
<dbReference type="PROSITE" id="PS51790">
    <property type="entry name" value="MSRB"/>
    <property type="match status" value="1"/>
</dbReference>
<dbReference type="GO" id="GO:0005737">
    <property type="term" value="C:cytoplasm"/>
    <property type="evidence" value="ECO:0007669"/>
    <property type="project" value="TreeGrafter"/>
</dbReference>
<dbReference type="Pfam" id="PF01641">
    <property type="entry name" value="SelR"/>
    <property type="match status" value="1"/>
</dbReference>
<evidence type="ECO:0000256" key="4">
    <source>
        <dbReference type="ARBA" id="ARBA00022723"/>
    </source>
</evidence>
<dbReference type="Gene3D" id="2.170.150.20">
    <property type="entry name" value="Peptide methionine sulfoxide reductase"/>
    <property type="match status" value="1"/>
</dbReference>
<proteinExistence type="inferred from homology"/>
<dbReference type="InterPro" id="IPR011057">
    <property type="entry name" value="Mss4-like_sf"/>
</dbReference>
<dbReference type="OrthoDB" id="4174719at2"/>
<dbReference type="FunFam" id="2.170.150.20:FF:000001">
    <property type="entry name" value="Peptide methionine sulfoxide reductase MsrB"/>
    <property type="match status" value="1"/>
</dbReference>
<reference evidence="10" key="1">
    <citation type="submission" date="2016-11" db="EMBL/GenBank/DDBJ databases">
        <authorList>
            <person name="Varghese N."/>
            <person name="Submissions S."/>
        </authorList>
    </citation>
    <scope>NUCLEOTIDE SEQUENCE [LARGE SCALE GENOMIC DNA]</scope>
    <source>
        <strain evidence="10">DSM 100572</strain>
    </source>
</reference>
<keyword evidence="4" id="KW-0479">Metal-binding</keyword>
<keyword evidence="6" id="KW-0560">Oxidoreductase</keyword>
<evidence type="ECO:0000256" key="5">
    <source>
        <dbReference type="ARBA" id="ARBA00022833"/>
    </source>
</evidence>
<sequence>MLTWKDIVNFTVNGNPSPEKRVEKTDEEWKKELTPDQFKITRMSGTEIPHTGAFCTSYDAGIYNCVCCGNELFDSTIKFDSGTGWPSFTQPIKINAIKYLKDLSGGRDRVEIQCNNCDSHLGHVFPDGPEPSGLRYCVNSESLIKK</sequence>
<evidence type="ECO:0000256" key="1">
    <source>
        <dbReference type="ARBA" id="ARBA00001947"/>
    </source>
</evidence>